<accession>M6JL12</accession>
<protein>
    <submittedName>
        <fullName evidence="1">Uncharacterized protein</fullName>
    </submittedName>
</protein>
<evidence type="ECO:0000313" key="2">
    <source>
        <dbReference type="Proteomes" id="UP000012106"/>
    </source>
</evidence>
<sequence>MGFRNAYLRHIQAWEQVVQSMKDKETASTSRLLIGIFSLFIGQPQIALTSFLSELQAEGVDTSSVRTTWNEVELEAQKYNAAID</sequence>
<dbReference type="EMBL" id="AHMU02000025">
    <property type="protein sequence ID" value="EMN22549.1"/>
    <property type="molecule type" value="Genomic_DNA"/>
</dbReference>
<evidence type="ECO:0000313" key="1">
    <source>
        <dbReference type="EMBL" id="EMN22549.1"/>
    </source>
</evidence>
<proteinExistence type="predicted"/>
<comment type="caution">
    <text evidence="1">The sequence shown here is derived from an EMBL/GenBank/DDBJ whole genome shotgun (WGS) entry which is preliminary data.</text>
</comment>
<gene>
    <name evidence="1" type="ORF">LEP1GSC063_2812</name>
</gene>
<dbReference type="Proteomes" id="UP000012106">
    <property type="component" value="Unassembled WGS sequence"/>
</dbReference>
<organism evidence="1 2">
    <name type="scientific">Leptospira santarosai serovar Arenal str. MAVJ 401</name>
    <dbReference type="NCBI Taxonomy" id="1049976"/>
    <lineage>
        <taxon>Bacteria</taxon>
        <taxon>Pseudomonadati</taxon>
        <taxon>Spirochaetota</taxon>
        <taxon>Spirochaetia</taxon>
        <taxon>Leptospirales</taxon>
        <taxon>Leptospiraceae</taxon>
        <taxon>Leptospira</taxon>
    </lineage>
</organism>
<name>M6JL12_9LEPT</name>
<dbReference type="AlphaFoldDB" id="M6JL12"/>
<reference evidence="1 2" key="1">
    <citation type="submission" date="2013-01" db="EMBL/GenBank/DDBJ databases">
        <authorList>
            <person name="Harkins D.M."/>
            <person name="Durkin A.S."/>
            <person name="Brinkac L.M."/>
            <person name="Haft D.H."/>
            <person name="Selengut J.D."/>
            <person name="Sanka R."/>
            <person name="DePew J."/>
            <person name="Purushe J."/>
            <person name="Hartskeerl R.A."/>
            <person name="Ahmed A."/>
            <person name="van der Linden H."/>
            <person name="Goris M.G.A."/>
            <person name="Vinetz J.M."/>
            <person name="Sutton G.G."/>
            <person name="Nierman W.C."/>
            <person name="Fouts D.E."/>
        </authorList>
    </citation>
    <scope>NUCLEOTIDE SEQUENCE [LARGE SCALE GENOMIC DNA]</scope>
    <source>
        <strain evidence="1 2">MAVJ 401</strain>
    </source>
</reference>